<evidence type="ECO:0000256" key="1">
    <source>
        <dbReference type="ARBA" id="ARBA00022723"/>
    </source>
</evidence>
<evidence type="ECO:0000256" key="4">
    <source>
        <dbReference type="SAM" id="MobiDB-lite"/>
    </source>
</evidence>
<feature type="compositionally biased region" description="Gly residues" evidence="4">
    <location>
        <begin position="875"/>
        <end position="886"/>
    </location>
</feature>
<dbReference type="VEuPathDB" id="CryptoDB:Vbra_20550"/>
<name>A0A0G4ENF4_VITBC</name>
<dbReference type="PANTHER" id="PTHR34524:SF6">
    <property type="entry name" value="CALCYPHOSINE LIKE"/>
    <property type="match status" value="1"/>
</dbReference>
<dbReference type="Gene3D" id="1.10.238.10">
    <property type="entry name" value="EF-hand"/>
    <property type="match status" value="2"/>
</dbReference>
<sequence>MKRQTNLHGSGSWRRMDAKDLNRVEEELLSRLVQRAANPAAPAAFVGKLFKYHDLGDTGRCDFARFKKSLEPYAGHLPDHVMQQIFSRYAGGDVSAAMPYRDFAVAFCSGKVRGSDELAQTGKIATLQGPGGPSVGEAKLDTASIPAADQLVQRMKDYIADTDPYALVRFALEFTDHDVANSRMISLQDLMVVLRRGTVARLEIDSDDTKLLFTRFRAPHHSGSFAYDLLIAELKAALSKAVWDVVREAFRRLTEMVEGEKVVPMDDIIRLYNAARHPQVAANRQEGVEQRALKDFVESLQGVLNYRRGTGSAARNVNKTVTWEEFIAYNEFIAGYYYKHGDMIELVTRVWDLDKPAIAFDSALKVDPAAGPAAGTQARQRVDLHHWHQDTMHETVEYRAPTSAIDLAETFQRIRANIASRGLLAAVEVVQAFIEADDDHDDHIDMGEFRRACVQCGLHASPSEEAALFADTSIAKHTHTVAGKPIALVPVTKLLAVLWGPIKPARRVMVECAFHALDRDEMGGRAGGQIPLSVIKHNFQAGAHPLVDQGRAEAELIAKEFETSITKFIAAVHGGDRVCGVDDADVMVTGADWIQYYSVVSALVDDQNDAYFNTMVSRCWGLVDPDLDLAEAAKEEEDDALRPPTAREPPNPPRKPEEHIYDRQLFKDDNQYYAKPHPFLYDTTPPTGKTLPKDYPQPPYHPGPQPRNIDVPPSPRSYGRFLRLPVLEGAPDARQSPTTKSFLTFAFGDVFSNNLELICRRLRGRLAQTRLLQPWKNLLAAVDKYDGFGKQVLTKSDWHRLCRVMSLGLTPVERDIIFSAFDADMDGHFHYGPFFDMLQGGMSTRRMEWTQKAWQAATGSPAPSAEGWADSNEQQGGGEGGGGGEGANVAITLEDLLGKMNFAAHPAFVLAHVPIEKVREDFKSICEHFSLNPPPPPPDLSTSRGSWTAAALQKQEPSGRRTARPKPNLDWPAFLATFAIASAVYIKSDEYRLLTYGCFDIPMTMPPYDGQIPDKDAVAVEVTAKVDQGAEEAGQQQQQQQQQQPLMADELDATQMPPAVAEEEGKVEGMGETGQMLSEALGGEGGKRARVVPPIENMPEGGGAAYN</sequence>
<evidence type="ECO:0000259" key="5">
    <source>
        <dbReference type="PROSITE" id="PS50222"/>
    </source>
</evidence>
<dbReference type="InterPro" id="IPR018247">
    <property type="entry name" value="EF_Hand_1_Ca_BS"/>
</dbReference>
<feature type="region of interest" description="Disordered" evidence="4">
    <location>
        <begin position="855"/>
        <end position="886"/>
    </location>
</feature>
<dbReference type="GO" id="GO:0005509">
    <property type="term" value="F:calcium ion binding"/>
    <property type="evidence" value="ECO:0007669"/>
    <property type="project" value="InterPro"/>
</dbReference>
<keyword evidence="7" id="KW-1185">Reference proteome</keyword>
<dbReference type="STRING" id="1169540.A0A0G4ENF4"/>
<keyword evidence="2" id="KW-0677">Repeat</keyword>
<keyword evidence="3" id="KW-0106">Calcium</keyword>
<proteinExistence type="predicted"/>
<dbReference type="PROSITE" id="PS00018">
    <property type="entry name" value="EF_HAND_1"/>
    <property type="match status" value="1"/>
</dbReference>
<feature type="compositionally biased region" description="Pro residues" evidence="4">
    <location>
        <begin position="695"/>
        <end position="705"/>
    </location>
</feature>
<feature type="domain" description="EF-hand" evidence="5">
    <location>
        <begin position="424"/>
        <end position="459"/>
    </location>
</feature>
<dbReference type="SUPFAM" id="SSF47473">
    <property type="entry name" value="EF-hand"/>
    <property type="match status" value="3"/>
</dbReference>
<dbReference type="InterPro" id="IPR051581">
    <property type="entry name" value="Ca-bind"/>
</dbReference>
<evidence type="ECO:0000256" key="2">
    <source>
        <dbReference type="ARBA" id="ARBA00022737"/>
    </source>
</evidence>
<feature type="region of interest" description="Disordered" evidence="4">
    <location>
        <begin position="677"/>
        <end position="707"/>
    </location>
</feature>
<feature type="region of interest" description="Disordered" evidence="4">
    <location>
        <begin position="930"/>
        <end position="967"/>
    </location>
</feature>
<dbReference type="PANTHER" id="PTHR34524">
    <property type="entry name" value="CALCYPHOSIN"/>
    <property type="match status" value="1"/>
</dbReference>
<organism evidence="6 7">
    <name type="scientific">Vitrella brassicaformis (strain CCMP3155)</name>
    <dbReference type="NCBI Taxonomy" id="1169540"/>
    <lineage>
        <taxon>Eukaryota</taxon>
        <taxon>Sar</taxon>
        <taxon>Alveolata</taxon>
        <taxon>Colpodellida</taxon>
        <taxon>Vitrellaceae</taxon>
        <taxon>Vitrella</taxon>
    </lineage>
</organism>
<dbReference type="InterPro" id="IPR002048">
    <property type="entry name" value="EF_hand_dom"/>
</dbReference>
<reference evidence="6 7" key="1">
    <citation type="submission" date="2014-11" db="EMBL/GenBank/DDBJ databases">
        <authorList>
            <person name="Zhu J."/>
            <person name="Qi W."/>
            <person name="Song R."/>
        </authorList>
    </citation>
    <scope>NUCLEOTIDE SEQUENCE [LARGE SCALE GENOMIC DNA]</scope>
</reference>
<feature type="region of interest" description="Disordered" evidence="4">
    <location>
        <begin position="1062"/>
        <end position="1107"/>
    </location>
</feature>
<evidence type="ECO:0000313" key="7">
    <source>
        <dbReference type="Proteomes" id="UP000041254"/>
    </source>
</evidence>
<feature type="region of interest" description="Disordered" evidence="4">
    <location>
        <begin position="634"/>
        <end position="659"/>
    </location>
</feature>
<keyword evidence="1" id="KW-0479">Metal-binding</keyword>
<dbReference type="OMA" id="THHNING"/>
<gene>
    <name evidence="6" type="ORF">Vbra_20550</name>
</gene>
<accession>A0A0G4ENF4</accession>
<dbReference type="PROSITE" id="PS50222">
    <property type="entry name" value="EF_HAND_2"/>
    <property type="match status" value="1"/>
</dbReference>
<dbReference type="Proteomes" id="UP000041254">
    <property type="component" value="Unassembled WGS sequence"/>
</dbReference>
<protein>
    <recommendedName>
        <fullName evidence="5">EF-hand domain-containing protein</fullName>
    </recommendedName>
</protein>
<feature type="region of interest" description="Disordered" evidence="4">
    <location>
        <begin position="1028"/>
        <end position="1047"/>
    </location>
</feature>
<evidence type="ECO:0000256" key="3">
    <source>
        <dbReference type="ARBA" id="ARBA00022837"/>
    </source>
</evidence>
<dbReference type="OrthoDB" id="425778at2759"/>
<dbReference type="InterPro" id="IPR011992">
    <property type="entry name" value="EF-hand-dom_pair"/>
</dbReference>
<dbReference type="InParanoid" id="A0A0G4ENF4"/>
<feature type="compositionally biased region" description="Low complexity" evidence="4">
    <location>
        <begin position="1031"/>
        <end position="1044"/>
    </location>
</feature>
<dbReference type="EMBL" id="CDMY01000272">
    <property type="protein sequence ID" value="CEL98532.1"/>
    <property type="molecule type" value="Genomic_DNA"/>
</dbReference>
<dbReference type="AlphaFoldDB" id="A0A0G4ENF4"/>
<evidence type="ECO:0000313" key="6">
    <source>
        <dbReference type="EMBL" id="CEL98532.1"/>
    </source>
</evidence>